<sequence length="192" mass="19272">MQAASARTGRLLAGGALVLAAAGCGVEPPDQGDAEDEALKERAGLGESGIALTVREAGDLGDVVADGDGYTLYLFTQDGTEPPFSSCVADCAEQWPPAPADGEVEGVDEGLVGQVEREDGEEQITLGGAPLYRYAGDVEPGDANGAGMDGAWFAVAPDGTRIDAPAPPPPGAPTREEGGSEWGGEPGGSPGY</sequence>
<keyword evidence="3" id="KW-1185">Reference proteome</keyword>
<gene>
    <name evidence="2" type="ORF">HDA36_004497</name>
</gene>
<accession>A0A7W8QPT9</accession>
<dbReference type="InterPro" id="IPR005297">
    <property type="entry name" value="Lipoprotein_repeat"/>
</dbReference>
<protein>
    <submittedName>
        <fullName evidence="2">Putative lipoprotein with Yx(FWY)xxD motif</fullName>
    </submittedName>
</protein>
<keyword evidence="2" id="KW-0449">Lipoprotein</keyword>
<comment type="caution">
    <text evidence="2">The sequence shown here is derived from an EMBL/GenBank/DDBJ whole genome shotgun (WGS) entry which is preliminary data.</text>
</comment>
<evidence type="ECO:0000256" key="1">
    <source>
        <dbReference type="SAM" id="MobiDB-lite"/>
    </source>
</evidence>
<dbReference type="PANTHER" id="PTHR39335">
    <property type="entry name" value="BLL4220 PROTEIN"/>
    <property type="match status" value="1"/>
</dbReference>
<dbReference type="GO" id="GO:0043448">
    <property type="term" value="P:alkane catabolic process"/>
    <property type="evidence" value="ECO:0007669"/>
    <property type="project" value="TreeGrafter"/>
</dbReference>
<reference evidence="2 3" key="1">
    <citation type="submission" date="2020-08" db="EMBL/GenBank/DDBJ databases">
        <title>Sequencing the genomes of 1000 actinobacteria strains.</title>
        <authorList>
            <person name="Klenk H.-P."/>
        </authorList>
    </citation>
    <scope>NUCLEOTIDE SEQUENCE [LARGE SCALE GENOMIC DNA]</scope>
    <source>
        <strain evidence="2 3">DSM 44551</strain>
    </source>
</reference>
<dbReference type="Pfam" id="PF03640">
    <property type="entry name" value="Lipoprotein_15"/>
    <property type="match status" value="2"/>
</dbReference>
<name>A0A7W8QPT9_9ACTN</name>
<dbReference type="Proteomes" id="UP000572635">
    <property type="component" value="Unassembled WGS sequence"/>
</dbReference>
<evidence type="ECO:0000313" key="2">
    <source>
        <dbReference type="EMBL" id="MBB5434413.1"/>
    </source>
</evidence>
<dbReference type="PANTHER" id="PTHR39335:SF1">
    <property type="entry name" value="BLL4220 PROTEIN"/>
    <property type="match status" value="1"/>
</dbReference>
<feature type="compositionally biased region" description="Gly residues" evidence="1">
    <location>
        <begin position="180"/>
        <end position="192"/>
    </location>
</feature>
<dbReference type="AlphaFoldDB" id="A0A7W8QPT9"/>
<dbReference type="RefSeq" id="WP_184394999.1">
    <property type="nucleotide sequence ID" value="NZ_BAAAJD010000053.1"/>
</dbReference>
<evidence type="ECO:0000313" key="3">
    <source>
        <dbReference type="Proteomes" id="UP000572635"/>
    </source>
</evidence>
<organism evidence="2 3">
    <name type="scientific">Nocardiopsis composta</name>
    <dbReference type="NCBI Taxonomy" id="157465"/>
    <lineage>
        <taxon>Bacteria</taxon>
        <taxon>Bacillati</taxon>
        <taxon>Actinomycetota</taxon>
        <taxon>Actinomycetes</taxon>
        <taxon>Streptosporangiales</taxon>
        <taxon>Nocardiopsidaceae</taxon>
        <taxon>Nocardiopsis</taxon>
    </lineage>
</organism>
<proteinExistence type="predicted"/>
<dbReference type="PROSITE" id="PS51257">
    <property type="entry name" value="PROKAR_LIPOPROTEIN"/>
    <property type="match status" value="1"/>
</dbReference>
<dbReference type="EMBL" id="JACHDB010000001">
    <property type="protein sequence ID" value="MBB5434413.1"/>
    <property type="molecule type" value="Genomic_DNA"/>
</dbReference>
<feature type="region of interest" description="Disordered" evidence="1">
    <location>
        <begin position="156"/>
        <end position="192"/>
    </location>
</feature>